<sequence length="286" mass="33079">MAGSDTSTFYLDEHDLLLHSIDTHLDTDDVFTLDHTGRLVLSLNKETYERFGITTQKRRQADVIRQKYLIDIDLCNTKDKRRHASFSNITQSFKVVALCVHRDTGELIDIQWPEGVKAEKKEIAPQVEQLNGVSIPSLDPLAQETPKDIWQKNVFDALEWLGLAYIKANRIRTDDKSDPFISLYQSPTPFTPNQTGTLVRWRGLIAPFFVRHLLISMRKMTADKTLSSWSALTVWGYRDSPYTWNTQEHHYFLNGENDYTFLLLPTTDKDVTLIHHKMLGTHHILH</sequence>
<dbReference type="InterPro" id="IPR013893">
    <property type="entry name" value="RNase_P_Rpp40"/>
</dbReference>
<gene>
    <name evidence="1" type="ORF">BCR43DRAFT_442622</name>
</gene>
<accession>A0A1X2H8D5</accession>
<dbReference type="STRING" id="13706.A0A1X2H8D5"/>
<dbReference type="EMBL" id="MCGN01000007">
    <property type="protein sequence ID" value="ORY94778.1"/>
    <property type="molecule type" value="Genomic_DNA"/>
</dbReference>
<evidence type="ECO:0000313" key="1">
    <source>
        <dbReference type="EMBL" id="ORY94778.1"/>
    </source>
</evidence>
<evidence type="ECO:0000313" key="2">
    <source>
        <dbReference type="Proteomes" id="UP000242180"/>
    </source>
</evidence>
<dbReference type="AlphaFoldDB" id="A0A1X2H8D5"/>
<dbReference type="InParanoid" id="A0A1X2H8D5"/>
<proteinExistence type="predicted"/>
<dbReference type="PANTHER" id="PTHR15396:SF1">
    <property type="entry name" value="RIBONUCLEASE P PROTEIN SUBUNIT P40"/>
    <property type="match status" value="1"/>
</dbReference>
<dbReference type="PANTHER" id="PTHR15396">
    <property type="entry name" value="RIBONUCLEASE P PROTEIN SUBUNIT P40"/>
    <property type="match status" value="1"/>
</dbReference>
<organism evidence="1 2">
    <name type="scientific">Syncephalastrum racemosum</name>
    <name type="common">Filamentous fungus</name>
    <dbReference type="NCBI Taxonomy" id="13706"/>
    <lineage>
        <taxon>Eukaryota</taxon>
        <taxon>Fungi</taxon>
        <taxon>Fungi incertae sedis</taxon>
        <taxon>Mucoromycota</taxon>
        <taxon>Mucoromycotina</taxon>
        <taxon>Mucoromycetes</taxon>
        <taxon>Mucorales</taxon>
        <taxon>Syncephalastraceae</taxon>
        <taxon>Syncephalastrum</taxon>
    </lineage>
</organism>
<dbReference type="OrthoDB" id="63112at2759"/>
<reference evidence="1 2" key="1">
    <citation type="submission" date="2016-07" db="EMBL/GenBank/DDBJ databases">
        <title>Pervasive Adenine N6-methylation of Active Genes in Fungi.</title>
        <authorList>
            <consortium name="DOE Joint Genome Institute"/>
            <person name="Mondo S.J."/>
            <person name="Dannebaum R.O."/>
            <person name="Kuo R.C."/>
            <person name="Labutti K."/>
            <person name="Haridas S."/>
            <person name="Kuo A."/>
            <person name="Salamov A."/>
            <person name="Ahrendt S.R."/>
            <person name="Lipzen A."/>
            <person name="Sullivan W."/>
            <person name="Andreopoulos W.B."/>
            <person name="Clum A."/>
            <person name="Lindquist E."/>
            <person name="Daum C."/>
            <person name="Ramamoorthy G.K."/>
            <person name="Gryganskyi A."/>
            <person name="Culley D."/>
            <person name="Magnuson J.K."/>
            <person name="James T.Y."/>
            <person name="O'Malley M.A."/>
            <person name="Stajich J.E."/>
            <person name="Spatafora J.W."/>
            <person name="Visel A."/>
            <person name="Grigoriev I.V."/>
        </authorList>
    </citation>
    <scope>NUCLEOTIDE SEQUENCE [LARGE SCALE GENOMIC DNA]</scope>
    <source>
        <strain evidence="1 2">NRRL 2496</strain>
    </source>
</reference>
<comment type="caution">
    <text evidence="1">The sequence shown here is derived from an EMBL/GenBank/DDBJ whole genome shotgun (WGS) entry which is preliminary data.</text>
</comment>
<keyword evidence="2" id="KW-1185">Reference proteome</keyword>
<dbReference type="OMA" id="HAYNCRV"/>
<dbReference type="GO" id="GO:0000172">
    <property type="term" value="C:ribonuclease MRP complex"/>
    <property type="evidence" value="ECO:0007669"/>
    <property type="project" value="TreeGrafter"/>
</dbReference>
<dbReference type="GO" id="GO:0000171">
    <property type="term" value="F:ribonuclease MRP activity"/>
    <property type="evidence" value="ECO:0007669"/>
    <property type="project" value="TreeGrafter"/>
</dbReference>
<dbReference type="Pfam" id="PF08584">
    <property type="entry name" value="Ribonuc_P_40"/>
    <property type="match status" value="1"/>
</dbReference>
<dbReference type="GO" id="GO:0001682">
    <property type="term" value="P:tRNA 5'-leader removal"/>
    <property type="evidence" value="ECO:0007669"/>
    <property type="project" value="InterPro"/>
</dbReference>
<protein>
    <submittedName>
        <fullName evidence="1">Ribonuclease P</fullName>
    </submittedName>
</protein>
<dbReference type="Proteomes" id="UP000242180">
    <property type="component" value="Unassembled WGS sequence"/>
</dbReference>
<name>A0A1X2H8D5_SYNRA</name>
<dbReference type="GO" id="GO:0000447">
    <property type="term" value="P:endonucleolytic cleavage in ITS1 to separate SSU-rRNA from 5.8S rRNA and LSU-rRNA from tricistronic rRNA transcript (SSU-rRNA, 5.8S rRNA, LSU-rRNA)"/>
    <property type="evidence" value="ECO:0007669"/>
    <property type="project" value="TreeGrafter"/>
</dbReference>
<dbReference type="GO" id="GO:0030681">
    <property type="term" value="C:multimeric ribonuclease P complex"/>
    <property type="evidence" value="ECO:0007669"/>
    <property type="project" value="TreeGrafter"/>
</dbReference>
<dbReference type="GO" id="GO:0004526">
    <property type="term" value="F:ribonuclease P activity"/>
    <property type="evidence" value="ECO:0007669"/>
    <property type="project" value="TreeGrafter"/>
</dbReference>